<sequence>MDTEQQHQQPMDHHGRVNPATLAGPERRDDGVGAVRDPPMPCPWPGVGRIVTSHVGQSTGMDSARRAVTPEVLTMPIYAARMAFVIPEIKVGLAELGGGPDAWCAKCGKRASLYFVEPATGRFTYVCAADAGPELEAMLLRSAD</sequence>
<dbReference type="Proteomes" id="UP001552427">
    <property type="component" value="Unassembled WGS sequence"/>
</dbReference>
<gene>
    <name evidence="2" type="ORF">AB0K40_23185</name>
</gene>
<keyword evidence="3" id="KW-1185">Reference proteome</keyword>
<evidence type="ECO:0000313" key="2">
    <source>
        <dbReference type="EMBL" id="MEV4288429.1"/>
    </source>
</evidence>
<feature type="region of interest" description="Disordered" evidence="1">
    <location>
        <begin position="1"/>
        <end position="43"/>
    </location>
</feature>
<organism evidence="2 3">
    <name type="scientific">Nonomuraea bangladeshensis</name>
    <dbReference type="NCBI Taxonomy" id="404385"/>
    <lineage>
        <taxon>Bacteria</taxon>
        <taxon>Bacillati</taxon>
        <taxon>Actinomycetota</taxon>
        <taxon>Actinomycetes</taxon>
        <taxon>Streptosporangiales</taxon>
        <taxon>Streptosporangiaceae</taxon>
        <taxon>Nonomuraea</taxon>
    </lineage>
</organism>
<accession>A0ABV3H7D0</accession>
<evidence type="ECO:0000313" key="3">
    <source>
        <dbReference type="Proteomes" id="UP001552427"/>
    </source>
</evidence>
<proteinExistence type="predicted"/>
<protein>
    <submittedName>
        <fullName evidence="2">Uncharacterized protein</fullName>
    </submittedName>
</protein>
<evidence type="ECO:0000256" key="1">
    <source>
        <dbReference type="SAM" id="MobiDB-lite"/>
    </source>
</evidence>
<dbReference type="EMBL" id="JBFARM010000007">
    <property type="protein sequence ID" value="MEV4288429.1"/>
    <property type="molecule type" value="Genomic_DNA"/>
</dbReference>
<reference evidence="2 3" key="1">
    <citation type="submission" date="2024-06" db="EMBL/GenBank/DDBJ databases">
        <title>The Natural Products Discovery Center: Release of the First 8490 Sequenced Strains for Exploring Actinobacteria Biosynthetic Diversity.</title>
        <authorList>
            <person name="Kalkreuter E."/>
            <person name="Kautsar S.A."/>
            <person name="Yang D."/>
            <person name="Bader C.D."/>
            <person name="Teijaro C.N."/>
            <person name="Fluegel L."/>
            <person name="Davis C.M."/>
            <person name="Simpson J.R."/>
            <person name="Lauterbach L."/>
            <person name="Steele A.D."/>
            <person name="Gui C."/>
            <person name="Meng S."/>
            <person name="Li G."/>
            <person name="Viehrig K."/>
            <person name="Ye F."/>
            <person name="Su P."/>
            <person name="Kiefer A.F."/>
            <person name="Nichols A."/>
            <person name="Cepeda A.J."/>
            <person name="Yan W."/>
            <person name="Fan B."/>
            <person name="Jiang Y."/>
            <person name="Adhikari A."/>
            <person name="Zheng C.-J."/>
            <person name="Schuster L."/>
            <person name="Cowan T.M."/>
            <person name="Smanski M.J."/>
            <person name="Chevrette M.G."/>
            <person name="De Carvalho L.P.S."/>
            <person name="Shen B."/>
        </authorList>
    </citation>
    <scope>NUCLEOTIDE SEQUENCE [LARGE SCALE GENOMIC DNA]</scope>
    <source>
        <strain evidence="2 3">NPDC049574</strain>
    </source>
</reference>
<name>A0ABV3H7D0_9ACTN</name>
<comment type="caution">
    <text evidence="2">The sequence shown here is derived from an EMBL/GenBank/DDBJ whole genome shotgun (WGS) entry which is preliminary data.</text>
</comment>
<dbReference type="RefSeq" id="WP_364453268.1">
    <property type="nucleotide sequence ID" value="NZ_JBFARM010000007.1"/>
</dbReference>